<dbReference type="SMART" id="SM00533">
    <property type="entry name" value="MUTSd"/>
    <property type="match status" value="1"/>
</dbReference>
<evidence type="ECO:0000313" key="8">
    <source>
        <dbReference type="Proteomes" id="UP000504604"/>
    </source>
</evidence>
<accession>A0A8M8V0X9</accession>
<dbReference type="InterPro" id="IPR007860">
    <property type="entry name" value="DNA_mmatch_repair_MutS_con_dom"/>
</dbReference>
<evidence type="ECO:0000256" key="3">
    <source>
        <dbReference type="ARBA" id="ARBA00022763"/>
    </source>
</evidence>
<dbReference type="Proteomes" id="UP000504604">
    <property type="component" value="Linkage group LG5"/>
</dbReference>
<dbReference type="SMART" id="SM00534">
    <property type="entry name" value="MUTSac"/>
    <property type="match status" value="1"/>
</dbReference>
<dbReference type="InterPro" id="IPR045076">
    <property type="entry name" value="MutS"/>
</dbReference>
<dbReference type="Pfam" id="PF05188">
    <property type="entry name" value="MutS_II"/>
    <property type="match status" value="1"/>
</dbReference>
<evidence type="ECO:0000256" key="1">
    <source>
        <dbReference type="ARBA" id="ARBA00006271"/>
    </source>
</evidence>
<dbReference type="FunFam" id="3.40.50.300:FF:001335">
    <property type="entry name" value="DNA mismatch repair protein"/>
    <property type="match status" value="1"/>
</dbReference>
<evidence type="ECO:0000256" key="6">
    <source>
        <dbReference type="SAM" id="MobiDB-lite"/>
    </source>
</evidence>
<reference evidence="9" key="1">
    <citation type="submission" date="2025-08" db="UniProtKB">
        <authorList>
            <consortium name="RefSeq"/>
        </authorList>
    </citation>
    <scope>IDENTIFICATION</scope>
</reference>
<feature type="compositionally biased region" description="Basic and acidic residues" evidence="6">
    <location>
        <begin position="30"/>
        <end position="48"/>
    </location>
</feature>
<dbReference type="Gene3D" id="3.40.50.300">
    <property type="entry name" value="P-loop containing nucleotide triphosphate hydrolases"/>
    <property type="match status" value="1"/>
</dbReference>
<feature type="region of interest" description="Disordered" evidence="6">
    <location>
        <begin position="1"/>
        <end position="52"/>
    </location>
</feature>
<dbReference type="SUPFAM" id="SSF48334">
    <property type="entry name" value="DNA repair protein MutS, domain III"/>
    <property type="match status" value="1"/>
</dbReference>
<dbReference type="PIRSF" id="PIRSF037677">
    <property type="entry name" value="DNA_mis_repair_Msh6"/>
    <property type="match status" value="1"/>
</dbReference>
<dbReference type="InterPro" id="IPR017261">
    <property type="entry name" value="DNA_mismatch_repair_MutS/MSH"/>
</dbReference>
<dbReference type="Gene3D" id="3.40.1170.10">
    <property type="entry name" value="DNA repair protein MutS, domain I"/>
    <property type="match status" value="1"/>
</dbReference>
<dbReference type="RefSeq" id="XP_020549746.1">
    <property type="nucleotide sequence ID" value="XM_020694087.1"/>
</dbReference>
<dbReference type="InterPro" id="IPR000432">
    <property type="entry name" value="DNA_mismatch_repair_MutS_C"/>
</dbReference>
<dbReference type="GeneID" id="105162107"/>
<gene>
    <name evidence="9" type="primary">LOC105162107</name>
</gene>
<dbReference type="CDD" id="cd03286">
    <property type="entry name" value="ABC_MSH6_euk"/>
    <property type="match status" value="1"/>
</dbReference>
<dbReference type="PANTHER" id="PTHR11361:SF148">
    <property type="entry name" value="DNA MISMATCH REPAIR PROTEIN MSH6"/>
    <property type="match status" value="1"/>
</dbReference>
<dbReference type="InterPro" id="IPR007695">
    <property type="entry name" value="DNA_mismatch_repair_MutS-lik_N"/>
</dbReference>
<comment type="similarity">
    <text evidence="1">Belongs to the DNA mismatch repair MutS family.</text>
</comment>
<dbReference type="InterPro" id="IPR036678">
    <property type="entry name" value="MutS_con_dom_sf"/>
</dbReference>
<organism evidence="8 9">
    <name type="scientific">Sesamum indicum</name>
    <name type="common">Oriental sesame</name>
    <name type="synonym">Sesamum orientale</name>
    <dbReference type="NCBI Taxonomy" id="4182"/>
    <lineage>
        <taxon>Eukaryota</taxon>
        <taxon>Viridiplantae</taxon>
        <taxon>Streptophyta</taxon>
        <taxon>Embryophyta</taxon>
        <taxon>Tracheophyta</taxon>
        <taxon>Spermatophyta</taxon>
        <taxon>Magnoliopsida</taxon>
        <taxon>eudicotyledons</taxon>
        <taxon>Gunneridae</taxon>
        <taxon>Pentapetalae</taxon>
        <taxon>asterids</taxon>
        <taxon>lamiids</taxon>
        <taxon>Lamiales</taxon>
        <taxon>Pedaliaceae</taxon>
        <taxon>Sesamum</taxon>
    </lineage>
</organism>
<evidence type="ECO:0000259" key="7">
    <source>
        <dbReference type="PROSITE" id="PS00486"/>
    </source>
</evidence>
<keyword evidence="4" id="KW-0067">ATP-binding</keyword>
<dbReference type="PROSITE" id="PS00486">
    <property type="entry name" value="DNA_MISMATCH_REPAIR_2"/>
    <property type="match status" value="1"/>
</dbReference>
<dbReference type="GO" id="GO:0140664">
    <property type="term" value="F:ATP-dependent DNA damage sensor activity"/>
    <property type="evidence" value="ECO:0007669"/>
    <property type="project" value="InterPro"/>
</dbReference>
<dbReference type="PANTHER" id="PTHR11361">
    <property type="entry name" value="DNA MISMATCH REPAIR PROTEIN MUTS FAMILY MEMBER"/>
    <property type="match status" value="1"/>
</dbReference>
<dbReference type="OrthoDB" id="10252754at2759"/>
<dbReference type="InterPro" id="IPR036187">
    <property type="entry name" value="DNA_mismatch_repair_MutS_sf"/>
</dbReference>
<dbReference type="SUPFAM" id="SSF52540">
    <property type="entry name" value="P-loop containing nucleoside triphosphate hydrolases"/>
    <property type="match status" value="1"/>
</dbReference>
<dbReference type="InterPro" id="IPR016151">
    <property type="entry name" value="DNA_mismatch_repair_MutS_N"/>
</dbReference>
<dbReference type="Gene3D" id="1.10.1420.10">
    <property type="match status" value="1"/>
</dbReference>
<dbReference type="Pfam" id="PF01624">
    <property type="entry name" value="MutS_I"/>
    <property type="match status" value="1"/>
</dbReference>
<feature type="region of interest" description="Disordered" evidence="6">
    <location>
        <begin position="107"/>
        <end position="146"/>
    </location>
</feature>
<evidence type="ECO:0000256" key="5">
    <source>
        <dbReference type="ARBA" id="ARBA00023125"/>
    </source>
</evidence>
<keyword evidence="5" id="KW-0238">DNA-binding</keyword>
<dbReference type="GO" id="GO:0006298">
    <property type="term" value="P:mismatch repair"/>
    <property type="evidence" value="ECO:0007669"/>
    <property type="project" value="InterPro"/>
</dbReference>
<dbReference type="AlphaFoldDB" id="A0A8M8V0X9"/>
<evidence type="ECO:0000256" key="2">
    <source>
        <dbReference type="ARBA" id="ARBA00022741"/>
    </source>
</evidence>
<dbReference type="Pfam" id="PF00488">
    <property type="entry name" value="MutS_V"/>
    <property type="match status" value="1"/>
</dbReference>
<dbReference type="GO" id="GO:0030983">
    <property type="term" value="F:mismatched DNA binding"/>
    <property type="evidence" value="ECO:0007669"/>
    <property type="project" value="InterPro"/>
</dbReference>
<name>A0A8M8V0X9_SESIN</name>
<dbReference type="GO" id="GO:0005524">
    <property type="term" value="F:ATP binding"/>
    <property type="evidence" value="ECO:0007669"/>
    <property type="project" value="UniProtKB-KW"/>
</dbReference>
<dbReference type="SUPFAM" id="SSF53150">
    <property type="entry name" value="DNA repair protein MutS, domain II"/>
    <property type="match status" value="1"/>
</dbReference>
<dbReference type="Gene3D" id="3.30.420.110">
    <property type="entry name" value="MutS, connector domain"/>
    <property type="match status" value="1"/>
</dbReference>
<dbReference type="SUPFAM" id="SSF55271">
    <property type="entry name" value="DNA repair protein MutS, domain I"/>
    <property type="match status" value="1"/>
</dbReference>
<dbReference type="InterPro" id="IPR027417">
    <property type="entry name" value="P-loop_NTPase"/>
</dbReference>
<dbReference type="Pfam" id="PF05192">
    <property type="entry name" value="MutS_III"/>
    <property type="match status" value="1"/>
</dbReference>
<keyword evidence="8" id="KW-1185">Reference proteome</keyword>
<dbReference type="InterPro" id="IPR007696">
    <property type="entry name" value="DNA_mismatch_repair_MutS_core"/>
</dbReference>
<keyword evidence="3" id="KW-0227">DNA damage</keyword>
<proteinExistence type="inferred from homology"/>
<keyword evidence="2" id="KW-0547">Nucleotide-binding</keyword>
<feature type="domain" description="DNA mismatch repair proteins mutS family" evidence="7">
    <location>
        <begin position="885"/>
        <end position="901"/>
    </location>
</feature>
<protein>
    <submittedName>
        <fullName evidence="9">DNA mismatch repair protein MSH7 isoform X1</fullName>
    </submittedName>
</protein>
<evidence type="ECO:0000313" key="9">
    <source>
        <dbReference type="RefSeq" id="XP_020549746.1"/>
    </source>
</evidence>
<evidence type="ECO:0000256" key="4">
    <source>
        <dbReference type="ARBA" id="ARBA00022840"/>
    </source>
</evidence>
<dbReference type="GO" id="GO:0032301">
    <property type="term" value="C:MutSalpha complex"/>
    <property type="evidence" value="ECO:0007669"/>
    <property type="project" value="TreeGrafter"/>
</dbReference>
<feature type="compositionally biased region" description="Polar residues" evidence="6">
    <location>
        <begin position="107"/>
        <end position="118"/>
    </location>
</feature>
<sequence length="1065" mass="118492">MQRQTSILSFLRKPESSSSGKPIVLDASDEEIKGTDTPPEKEPRRVFTDSRPSLFSSIRHKFEKVDNSKNTESRCKEDNTSTVRSLLLQSDGPEDLSNLYLVPKQHNNQSLLNNSRTMSSERDSRNSFLTTSEDDVLGPDTPGTRPLVPRLKRVQEDISNFEDKADFSLPDNKKRTKFLQGSDVLKKNGEKDSETISKFEWLHPSRIKDANGRRLMDPLYDKRTLYIPPDALRKMSASQRQYWNVKCKYMDVVLFFKVIIQGKFYELYELDAEIGHKELDWKITLSGVGKCRQVGVSESGIDDAVQKLIARGYKIGRMEQLETSEQAKSRGSTSVIQRKLIHVITPATSCEENIGPDAVHLLAIKEDSLLKNGSISFGFAFVDCAALKFWIGSISDDASCTALGALLMQVSPKEIIYESRGLSREAHRALKKYTLTGSTPSQLNPWDTFGEASEVRNIIESSRYFNGFSDSWHHISDGAMLGDLELCALGGLISHLSRLMLNDVIRNGDILSYEVYKGFLRMDGQTLVNLEIFSNNADGGPSGTLYKYLNNCITSSGKRLLRNWICHPLQDVEKINNRLAVVEELMANPEIMLLIAQSLRKLPDLERLLGRVKSSFQSSSVILLPLIGQKILKQRVKVFGSLVRGLRIGIEMLMLMQKHGLLSTSLSRVVSLPMLSGNEGLDQSLAQFEAAIDSDFSNYQDHNVTDLEAETLSILIELFTEKATQWSQMIHAINCIDVLRSFAISAVSSCGAMCRPKFTNSFVETMSPTLHLKGLWHPYALGENGGLPVPNDIHLGGDGRTHSPCSLLLTGPNMGGKSTLLRATCLAVIMAQLGCYVPCESCTLSVVDIIFTRLGAADRIMTGESTFLIECMETASVLRNATQKSLVLLDELGRGTSTFDGYAIAYAVFRHLVESVNCRLLFATHYHPLTKEFAAHPLVLLQHMACSFDSASKLSSQVDQKLVFLYRLASGACPESYGMKIALMAGIPSSVVEAASKAGQVMKEMVGESFKSSEQRENFSTLHEEWLKSVLSLSETAEVDFDNDDAFDSLICLWHELKRSCKEIT</sequence>